<gene>
    <name evidence="3" type="ORF">Cvel_5112</name>
</gene>
<proteinExistence type="predicted"/>
<dbReference type="SMART" id="SM00209">
    <property type="entry name" value="TSP1"/>
    <property type="match status" value="1"/>
</dbReference>
<feature type="domain" description="Apple" evidence="2">
    <location>
        <begin position="717"/>
        <end position="798"/>
    </location>
</feature>
<dbReference type="Gene3D" id="2.20.100.10">
    <property type="entry name" value="Thrombospondin type-1 (TSP1) repeat"/>
    <property type="match status" value="1"/>
</dbReference>
<feature type="compositionally biased region" description="Low complexity" evidence="1">
    <location>
        <begin position="118"/>
        <end position="141"/>
    </location>
</feature>
<dbReference type="VEuPathDB" id="CryptoDB:Cvel_5112"/>
<feature type="region of interest" description="Disordered" evidence="1">
    <location>
        <begin position="845"/>
        <end position="865"/>
    </location>
</feature>
<dbReference type="SUPFAM" id="SSF82895">
    <property type="entry name" value="TSP-1 type 1 repeat"/>
    <property type="match status" value="1"/>
</dbReference>
<evidence type="ECO:0000313" key="3">
    <source>
        <dbReference type="EMBL" id="CEM33376.1"/>
    </source>
</evidence>
<sequence>MGARDQGHSRGRSREVGGRSQEGGPRLQSSENFVRLLNTSGTEGRYARGEVVASLRGRGEGPGLGDSRQSGRRMLDSSSSGMRGMHSSRGGGGRGREMVRSGQGSRRGPPYSGIESQGRGPSRGPRSSSSSFFSSRYYSSSRRGRGNDEERPTHSRAPGLEGESGVSEIRGEDEMRDSRQSFLTGSLRSSSRSLSRSARREGERRGSREGSEDEREFDHEGAEAEEGQQGKGEHGEEGQEPELDEWELRERKLERLRQMEAMTMKEKLMDMWILHKRGLIVCEPGSSPYCRNCAVSEWDGWTSCSSPCGEMGKKSRRRTILLQRPGSWCPPLQEFGACQGAPCARDCAWTEWGELSTCPFACSSVDSSGKELTLLSSRKAQVLPISGGSSCGAVGGPAAAVLGIPHLKQSGCEAPSPGCSSSSSSARVSSSSSSSSSSSRAGLVQVLKDGMSIKMASSETAAQYDPFELCTGTGAEAQPDTLKCDDPKRGLTIERALYGFRNPAPAGYSAANFERFLNVRLNSARVRRLHFDSKADSGGACEAACHSSERCGAYRWGHIPNGGDSVPEVLQCELLRKIEWAEDSVYAPLTFPDPDIPSDLLTDWRCILGVKQNGDSDNFVTYWGRSSPMVQQCALKDRARVEADCDGDGFTDLVCHDGVSSLGLFFSFFRSREQLPMKTSWMRSEEVPPSMCPGTLPIPNMRAYTGPTDEDGEGEGCVVHPNEEHVYRLADDTPVGAGRLMRKISNVREASECRKLCGEEEGCTHFALNGAMGVCKLKQLTEIQLQPNSDLKAASVACLNFADDKDTLISVENQSPCLAKGVDWLSGLPDTRRRRLENPELKVSTMLAGPTGSSSSGAAEGSTATHTGTQALVSAPKGNSVTHTAARDALECASHCRGLPTGCAFFVFEGNSGECRLAAEGMEPNISAGQAEAEGGEGGLASGYPFCEEACTVTSHTWGSLRQLSKEPLEAGTSPVGAAYLCAQRCKADAACTHWAAQAHGRTIGSAQMEAMGLNDGGQAEFSYEMDATTTKDLYSADGPAMACELFGGVGVQRAPHPGWTSGAMACHAHEESVSALPESQTWKKGAVTRETWRKWEWTQEKDESGLQPFALPVDRGTFENENQIAITTPEGETYVVDWIDPEDMKDEETGEYDRFKAIAAMRKATGMVF</sequence>
<feature type="compositionally biased region" description="Low complexity" evidence="1">
    <location>
        <begin position="848"/>
        <end position="865"/>
    </location>
</feature>
<organism evidence="3">
    <name type="scientific">Chromera velia CCMP2878</name>
    <dbReference type="NCBI Taxonomy" id="1169474"/>
    <lineage>
        <taxon>Eukaryota</taxon>
        <taxon>Sar</taxon>
        <taxon>Alveolata</taxon>
        <taxon>Colpodellida</taxon>
        <taxon>Chromeraceae</taxon>
        <taxon>Chromera</taxon>
    </lineage>
</organism>
<feature type="region of interest" description="Disordered" evidence="1">
    <location>
        <begin position="1"/>
        <end position="246"/>
    </location>
</feature>
<feature type="compositionally biased region" description="Low complexity" evidence="1">
    <location>
        <begin position="77"/>
        <end position="88"/>
    </location>
</feature>
<dbReference type="Pfam" id="PF00024">
    <property type="entry name" value="PAN_1"/>
    <property type="match status" value="2"/>
</dbReference>
<evidence type="ECO:0000256" key="1">
    <source>
        <dbReference type="SAM" id="MobiDB-lite"/>
    </source>
</evidence>
<evidence type="ECO:0000259" key="2">
    <source>
        <dbReference type="PROSITE" id="PS50948"/>
    </source>
</evidence>
<feature type="compositionally biased region" description="Basic and acidic residues" evidence="1">
    <location>
        <begin position="198"/>
        <end position="222"/>
    </location>
</feature>
<reference evidence="3" key="1">
    <citation type="submission" date="2014-11" db="EMBL/GenBank/DDBJ databases">
        <authorList>
            <person name="Otto D Thomas"/>
            <person name="Naeem Raeece"/>
        </authorList>
    </citation>
    <scope>NUCLEOTIDE SEQUENCE</scope>
</reference>
<dbReference type="Gene3D" id="3.50.4.10">
    <property type="entry name" value="Hepatocyte Growth Factor"/>
    <property type="match status" value="2"/>
</dbReference>
<dbReference type="PROSITE" id="PS50092">
    <property type="entry name" value="TSP1"/>
    <property type="match status" value="1"/>
</dbReference>
<feature type="compositionally biased region" description="Polar residues" evidence="1">
    <location>
        <begin position="27"/>
        <end position="42"/>
    </location>
</feature>
<dbReference type="InterPro" id="IPR036383">
    <property type="entry name" value="TSP1_rpt_sf"/>
</dbReference>
<feature type="compositionally biased region" description="Basic and acidic residues" evidence="1">
    <location>
        <begin position="169"/>
        <end position="179"/>
    </location>
</feature>
<dbReference type="InterPro" id="IPR003609">
    <property type="entry name" value="Pan_app"/>
</dbReference>
<feature type="compositionally biased region" description="Low complexity" evidence="1">
    <location>
        <begin position="185"/>
        <end position="196"/>
    </location>
</feature>
<dbReference type="Pfam" id="PF14295">
    <property type="entry name" value="PAN_4"/>
    <property type="match status" value="2"/>
</dbReference>
<dbReference type="Pfam" id="PF00090">
    <property type="entry name" value="TSP_1"/>
    <property type="match status" value="1"/>
</dbReference>
<dbReference type="AlphaFoldDB" id="A0A0G4GSE8"/>
<name>A0A0G4GSE8_9ALVE</name>
<accession>A0A0G4GSE8</accession>
<dbReference type="PROSITE" id="PS50948">
    <property type="entry name" value="PAN"/>
    <property type="match status" value="1"/>
</dbReference>
<feature type="compositionally biased region" description="Basic and acidic residues" evidence="1">
    <location>
        <begin position="1"/>
        <end position="17"/>
    </location>
</feature>
<dbReference type="EMBL" id="CDMZ01001491">
    <property type="protein sequence ID" value="CEM33376.1"/>
    <property type="molecule type" value="Genomic_DNA"/>
</dbReference>
<protein>
    <recommendedName>
        <fullName evidence="2">Apple domain-containing protein</fullName>
    </recommendedName>
</protein>
<dbReference type="InterPro" id="IPR000884">
    <property type="entry name" value="TSP1_rpt"/>
</dbReference>